<dbReference type="PROSITE" id="PS51354">
    <property type="entry name" value="GLUTAREDOXIN_2"/>
    <property type="match status" value="1"/>
</dbReference>
<dbReference type="GO" id="GO:0046872">
    <property type="term" value="F:metal ion binding"/>
    <property type="evidence" value="ECO:0007669"/>
    <property type="project" value="UniProtKB-KW"/>
</dbReference>
<accession>A0A2M4APD1</accession>
<dbReference type="SUPFAM" id="SSF52833">
    <property type="entry name" value="Thioredoxin-like"/>
    <property type="match status" value="2"/>
</dbReference>
<proteinExistence type="predicted"/>
<reference evidence="6" key="1">
    <citation type="submission" date="2018-01" db="EMBL/GenBank/DDBJ databases">
        <title>An insight into the sialome of Amazonian anophelines.</title>
        <authorList>
            <person name="Ribeiro J.M."/>
            <person name="Scarpassa V."/>
            <person name="Calvo E."/>
        </authorList>
    </citation>
    <scope>NUCLEOTIDE SEQUENCE</scope>
    <source>
        <tissue evidence="6">Salivary glands</tissue>
    </source>
</reference>
<dbReference type="EMBL" id="GGFK01009323">
    <property type="protein sequence ID" value="MBW42644.1"/>
    <property type="molecule type" value="Transcribed_RNA"/>
</dbReference>
<dbReference type="GO" id="GO:0005634">
    <property type="term" value="C:nucleus"/>
    <property type="evidence" value="ECO:0007669"/>
    <property type="project" value="TreeGrafter"/>
</dbReference>
<evidence type="ECO:0000259" key="4">
    <source>
        <dbReference type="Pfam" id="PF00085"/>
    </source>
</evidence>
<dbReference type="AlphaFoldDB" id="A0A2M4APD1"/>
<dbReference type="InterPro" id="IPR004480">
    <property type="entry name" value="Monothiol_GRX-rel"/>
</dbReference>
<dbReference type="InterPro" id="IPR002109">
    <property type="entry name" value="Glutaredoxin"/>
</dbReference>
<protein>
    <submittedName>
        <fullName evidence="6">Putative glutaredoxin-related protein</fullName>
    </submittedName>
</protein>
<feature type="domain" description="Thioredoxin" evidence="4">
    <location>
        <begin position="6"/>
        <end position="94"/>
    </location>
</feature>
<dbReference type="GO" id="GO:0006879">
    <property type="term" value="P:intracellular iron ion homeostasis"/>
    <property type="evidence" value="ECO:0007669"/>
    <property type="project" value="TreeGrafter"/>
</dbReference>
<dbReference type="Gene3D" id="3.40.30.10">
    <property type="entry name" value="Glutaredoxin"/>
    <property type="match status" value="2"/>
</dbReference>
<dbReference type="NCBIfam" id="TIGR00365">
    <property type="entry name" value="Grx4 family monothiol glutaredoxin"/>
    <property type="match status" value="1"/>
</dbReference>
<keyword evidence="3" id="KW-0411">Iron-sulfur</keyword>
<dbReference type="GO" id="GO:0005829">
    <property type="term" value="C:cytosol"/>
    <property type="evidence" value="ECO:0007669"/>
    <property type="project" value="TreeGrafter"/>
</dbReference>
<keyword evidence="1" id="KW-0479">Metal-binding</keyword>
<evidence type="ECO:0000256" key="3">
    <source>
        <dbReference type="ARBA" id="ARBA00023014"/>
    </source>
</evidence>
<sequence>MGITKISSEEQYKQLIGAATVSVVLFSAEWAEQCRQIADVMLELAKQPDLGAIQFLDVPAEDLSEVSLHHQIDSVPTVLFFRAGTAIDRIDGVDVGALSSKARKYAGASAAAAVGSSNSTSSGNLEERLKQLINRSKVMIFMKGDRNTPRCGFSKQLIAIINDTGVEYDTFDILTDEAVRQGLKTFSNWPTYPQVYVNGELIGGLDIIKELLEGGELKETLNP</sequence>
<dbReference type="CDD" id="cd02984">
    <property type="entry name" value="TRX_PICOT"/>
    <property type="match status" value="1"/>
</dbReference>
<evidence type="ECO:0000259" key="5">
    <source>
        <dbReference type="Pfam" id="PF00462"/>
    </source>
</evidence>
<evidence type="ECO:0000256" key="1">
    <source>
        <dbReference type="ARBA" id="ARBA00022723"/>
    </source>
</evidence>
<dbReference type="Pfam" id="PF00085">
    <property type="entry name" value="Thioredoxin"/>
    <property type="match status" value="1"/>
</dbReference>
<dbReference type="InterPro" id="IPR033658">
    <property type="entry name" value="GRX_PICOT-like"/>
</dbReference>
<dbReference type="CDD" id="cd03028">
    <property type="entry name" value="GRX_PICOT_like"/>
    <property type="match status" value="1"/>
</dbReference>
<dbReference type="GO" id="GO:0051536">
    <property type="term" value="F:iron-sulfur cluster binding"/>
    <property type="evidence" value="ECO:0007669"/>
    <property type="project" value="UniProtKB-KW"/>
</dbReference>
<name>A0A2M4APD1_9DIPT</name>
<dbReference type="InterPro" id="IPR036249">
    <property type="entry name" value="Thioredoxin-like_sf"/>
</dbReference>
<organism evidence="6">
    <name type="scientific">Anopheles triannulatus</name>
    <dbReference type="NCBI Taxonomy" id="58253"/>
    <lineage>
        <taxon>Eukaryota</taxon>
        <taxon>Metazoa</taxon>
        <taxon>Ecdysozoa</taxon>
        <taxon>Arthropoda</taxon>
        <taxon>Hexapoda</taxon>
        <taxon>Insecta</taxon>
        <taxon>Pterygota</taxon>
        <taxon>Neoptera</taxon>
        <taxon>Endopterygota</taxon>
        <taxon>Diptera</taxon>
        <taxon>Nematocera</taxon>
        <taxon>Culicoidea</taxon>
        <taxon>Culicidae</taxon>
        <taxon>Anophelinae</taxon>
        <taxon>Anopheles</taxon>
    </lineage>
</organism>
<dbReference type="InterPro" id="IPR013766">
    <property type="entry name" value="Thioredoxin_domain"/>
</dbReference>
<feature type="domain" description="Glutaredoxin" evidence="5">
    <location>
        <begin position="138"/>
        <end position="202"/>
    </location>
</feature>
<dbReference type="PANTHER" id="PTHR10293">
    <property type="entry name" value="GLUTAREDOXIN FAMILY MEMBER"/>
    <property type="match status" value="1"/>
</dbReference>
<dbReference type="FunFam" id="3.40.30.10:FF:000012">
    <property type="entry name" value="Monothiol glutaredoxin"/>
    <property type="match status" value="1"/>
</dbReference>
<keyword evidence="2" id="KW-0408">Iron</keyword>
<dbReference type="PANTHER" id="PTHR10293:SF73">
    <property type="entry name" value="GLUTAREDOXIN-3"/>
    <property type="match status" value="1"/>
</dbReference>
<dbReference type="Pfam" id="PF00462">
    <property type="entry name" value="Glutaredoxin"/>
    <property type="match status" value="1"/>
</dbReference>
<evidence type="ECO:0000313" key="6">
    <source>
        <dbReference type="EMBL" id="MBW42644.1"/>
    </source>
</evidence>
<evidence type="ECO:0000256" key="2">
    <source>
        <dbReference type="ARBA" id="ARBA00023004"/>
    </source>
</evidence>